<dbReference type="PANTHER" id="PTHR11106:SF27">
    <property type="entry name" value="MACRO DOMAIN-CONTAINING PROTEIN"/>
    <property type="match status" value="1"/>
</dbReference>
<name>A0A8H5HF62_9AGAR</name>
<dbReference type="EMBL" id="JAACJP010000009">
    <property type="protein sequence ID" value="KAF5382197.1"/>
    <property type="molecule type" value="Genomic_DNA"/>
</dbReference>
<organism evidence="2 3">
    <name type="scientific">Tricholomella constricta</name>
    <dbReference type="NCBI Taxonomy" id="117010"/>
    <lineage>
        <taxon>Eukaryota</taxon>
        <taxon>Fungi</taxon>
        <taxon>Dikarya</taxon>
        <taxon>Basidiomycota</taxon>
        <taxon>Agaricomycotina</taxon>
        <taxon>Agaricomycetes</taxon>
        <taxon>Agaricomycetidae</taxon>
        <taxon>Agaricales</taxon>
        <taxon>Tricholomatineae</taxon>
        <taxon>Lyophyllaceae</taxon>
        <taxon>Tricholomella</taxon>
    </lineage>
</organism>
<comment type="caution">
    <text evidence="2">The sequence shown here is derived from an EMBL/GenBank/DDBJ whole genome shotgun (WGS) entry which is preliminary data.</text>
</comment>
<reference evidence="2 3" key="1">
    <citation type="journal article" date="2020" name="ISME J.">
        <title>Uncovering the hidden diversity of litter-decomposition mechanisms in mushroom-forming fungi.</title>
        <authorList>
            <person name="Floudas D."/>
            <person name="Bentzer J."/>
            <person name="Ahren D."/>
            <person name="Johansson T."/>
            <person name="Persson P."/>
            <person name="Tunlid A."/>
        </authorList>
    </citation>
    <scope>NUCLEOTIDE SEQUENCE [LARGE SCALE GENOMIC DNA]</scope>
    <source>
        <strain evidence="2 3">CBS 661.87</strain>
    </source>
</reference>
<dbReference type="Pfam" id="PF01661">
    <property type="entry name" value="Macro"/>
    <property type="match status" value="1"/>
</dbReference>
<protein>
    <recommendedName>
        <fullName evidence="1">Macro domain-containing protein</fullName>
    </recommendedName>
</protein>
<dbReference type="Proteomes" id="UP000565441">
    <property type="component" value="Unassembled WGS sequence"/>
</dbReference>
<proteinExistence type="predicted"/>
<evidence type="ECO:0000259" key="1">
    <source>
        <dbReference type="PROSITE" id="PS51154"/>
    </source>
</evidence>
<dbReference type="InterPro" id="IPR043472">
    <property type="entry name" value="Macro_dom-like"/>
</dbReference>
<dbReference type="PANTHER" id="PTHR11106">
    <property type="entry name" value="GANGLIOSIDE INDUCED DIFFERENTIATION ASSOCIATED PROTEIN 2-RELATED"/>
    <property type="match status" value="1"/>
</dbReference>
<dbReference type="CDD" id="cd02908">
    <property type="entry name" value="Macro_OAADPr_deacetylase"/>
    <property type="match status" value="1"/>
</dbReference>
<gene>
    <name evidence="2" type="ORF">D9615_004251</name>
</gene>
<feature type="domain" description="Macro" evidence="1">
    <location>
        <begin position="35"/>
        <end position="201"/>
    </location>
</feature>
<evidence type="ECO:0000313" key="3">
    <source>
        <dbReference type="Proteomes" id="UP000565441"/>
    </source>
</evidence>
<sequence length="217" mass="23888">MSASDSDDNIVQLAAIPTIRQLYKDAILDVPPVDQIRHKANPSLLDRISLHQGDITDLKVDSIVNAANKSLLGGGGGRTLNGCGTGESKITRGYSLPSRHIIHTVGPVYSPVEVEEKARQLASCYRTSLEVGVENEVRHIAFPSVSTGIYGYPIDDATHIALGEVRQFLESEKASKVERVIFVVWSNKDRDVYRSLIPEYFPPEQEDSEKQEINSAT</sequence>
<dbReference type="OrthoDB" id="6077599at2759"/>
<dbReference type="SMART" id="SM00506">
    <property type="entry name" value="A1pp"/>
    <property type="match status" value="1"/>
</dbReference>
<dbReference type="PROSITE" id="PS51154">
    <property type="entry name" value="MACRO"/>
    <property type="match status" value="1"/>
</dbReference>
<dbReference type="AlphaFoldDB" id="A0A8H5HF62"/>
<keyword evidence="3" id="KW-1185">Reference proteome</keyword>
<dbReference type="SUPFAM" id="SSF52949">
    <property type="entry name" value="Macro domain-like"/>
    <property type="match status" value="1"/>
</dbReference>
<accession>A0A8H5HF62</accession>
<dbReference type="Gene3D" id="3.40.220.10">
    <property type="entry name" value="Leucine Aminopeptidase, subunit E, domain 1"/>
    <property type="match status" value="2"/>
</dbReference>
<evidence type="ECO:0000313" key="2">
    <source>
        <dbReference type="EMBL" id="KAF5382197.1"/>
    </source>
</evidence>
<dbReference type="InterPro" id="IPR002589">
    <property type="entry name" value="Macro_dom"/>
</dbReference>